<gene>
    <name evidence="3" type="ORF">C2S53_007305</name>
</gene>
<sequence length="191" mass="21283">MACRNACICCICCLLFFVAPFVILITLSYVGVEPRFYIQELYVPALNNNSHMSINNATNLNNSIFMDLKFKRVVAFVPLRYEDLNITLFYGSNSNRSFPVGYYVVPGFYQGTKKTVHRRAVVAARGMPWEVDAISGVGLAVELATKYKLKLCDGDGGCSYSKPKATVVAAHLQLDASGRMRKLSNKPLRLH</sequence>
<dbReference type="EMBL" id="SDAM02000043">
    <property type="protein sequence ID" value="KAH6834933.1"/>
    <property type="molecule type" value="Genomic_DNA"/>
</dbReference>
<evidence type="ECO:0000313" key="3">
    <source>
        <dbReference type="EMBL" id="KAH6834933.1"/>
    </source>
</evidence>
<organism evidence="3 4">
    <name type="scientific">Perilla frutescens var. hirtella</name>
    <name type="common">Perilla citriodora</name>
    <name type="synonym">Perilla setoyensis</name>
    <dbReference type="NCBI Taxonomy" id="608512"/>
    <lineage>
        <taxon>Eukaryota</taxon>
        <taxon>Viridiplantae</taxon>
        <taxon>Streptophyta</taxon>
        <taxon>Embryophyta</taxon>
        <taxon>Tracheophyta</taxon>
        <taxon>Spermatophyta</taxon>
        <taxon>Magnoliopsida</taxon>
        <taxon>eudicotyledons</taxon>
        <taxon>Gunneridae</taxon>
        <taxon>Pentapetalae</taxon>
        <taxon>asterids</taxon>
        <taxon>lamiids</taxon>
        <taxon>Lamiales</taxon>
        <taxon>Lamiaceae</taxon>
        <taxon>Nepetoideae</taxon>
        <taxon>Elsholtzieae</taxon>
        <taxon>Perilla</taxon>
    </lineage>
</organism>
<reference evidence="3 4" key="1">
    <citation type="journal article" date="2021" name="Nat. Commun.">
        <title>Incipient diploidization of the medicinal plant Perilla within 10,000 years.</title>
        <authorList>
            <person name="Zhang Y."/>
            <person name="Shen Q."/>
            <person name="Leng L."/>
            <person name="Zhang D."/>
            <person name="Chen S."/>
            <person name="Shi Y."/>
            <person name="Ning Z."/>
            <person name="Chen S."/>
        </authorList>
    </citation>
    <scope>NUCLEOTIDE SEQUENCE [LARGE SCALE GENOMIC DNA]</scope>
    <source>
        <strain evidence="4">cv. PC099</strain>
    </source>
</reference>
<evidence type="ECO:0000256" key="2">
    <source>
        <dbReference type="ARBA" id="ARBA00023136"/>
    </source>
</evidence>
<keyword evidence="4" id="KW-1185">Reference proteome</keyword>
<proteinExistence type="predicted"/>
<dbReference type="AlphaFoldDB" id="A0AAD4JKU3"/>
<name>A0AAD4JKU3_PERFH</name>
<protein>
    <submittedName>
        <fullName evidence="3">Uncharacterized protein</fullName>
    </submittedName>
</protein>
<dbReference type="PANTHER" id="PTHR31415">
    <property type="entry name" value="OS05G0367900 PROTEIN"/>
    <property type="match status" value="1"/>
</dbReference>
<evidence type="ECO:0000313" key="4">
    <source>
        <dbReference type="Proteomes" id="UP001190926"/>
    </source>
</evidence>
<dbReference type="PANTHER" id="PTHR31415:SF52">
    <property type="entry name" value="LATE EMBRYOGENESIS ABUNDANT (LEA) HYDROXYPROLINE-RICH GLYCOPROTEIN FAMILY-RELATED"/>
    <property type="match status" value="1"/>
</dbReference>
<comment type="caution">
    <text evidence="3">The sequence shown here is derived from an EMBL/GenBank/DDBJ whole genome shotgun (WGS) entry which is preliminary data.</text>
</comment>
<accession>A0AAD4JKU3</accession>
<dbReference type="Proteomes" id="UP001190926">
    <property type="component" value="Unassembled WGS sequence"/>
</dbReference>
<dbReference type="GO" id="GO:0098542">
    <property type="term" value="P:defense response to other organism"/>
    <property type="evidence" value="ECO:0007669"/>
    <property type="project" value="InterPro"/>
</dbReference>
<dbReference type="GO" id="GO:0009506">
    <property type="term" value="C:plasmodesma"/>
    <property type="evidence" value="ECO:0007669"/>
    <property type="project" value="TreeGrafter"/>
</dbReference>
<dbReference type="GO" id="GO:0005886">
    <property type="term" value="C:plasma membrane"/>
    <property type="evidence" value="ECO:0007669"/>
    <property type="project" value="TreeGrafter"/>
</dbReference>
<comment type="subcellular location">
    <subcellularLocation>
        <location evidence="1">Membrane</location>
    </subcellularLocation>
</comment>
<evidence type="ECO:0000256" key="1">
    <source>
        <dbReference type="ARBA" id="ARBA00004370"/>
    </source>
</evidence>
<dbReference type="InterPro" id="IPR044839">
    <property type="entry name" value="NDR1-like"/>
</dbReference>
<keyword evidence="2" id="KW-0472">Membrane</keyword>